<sequence length="60" mass="6292">MSISSKKENLDNDPPDPFGTIACVEECIEFDCAGDNGFIVTDGINCTEFCAGLGAACDVQ</sequence>
<accession>A0A6A9QQH0</accession>
<dbReference type="RefSeq" id="WP_054838963.1">
    <property type="nucleotide sequence ID" value="NZ_BBBY01000028.1"/>
</dbReference>
<name>A0A6A9QQH0_SULME</name>
<protein>
    <submittedName>
        <fullName evidence="1">Uncharacterized protein</fullName>
    </submittedName>
</protein>
<keyword evidence="2" id="KW-1185">Reference proteome</keyword>
<dbReference type="Proteomes" id="UP000470772">
    <property type="component" value="Unassembled WGS sequence"/>
</dbReference>
<evidence type="ECO:0000313" key="1">
    <source>
        <dbReference type="EMBL" id="MUN30008.1"/>
    </source>
</evidence>
<evidence type="ECO:0000313" key="2">
    <source>
        <dbReference type="Proteomes" id="UP000470772"/>
    </source>
</evidence>
<gene>
    <name evidence="1" type="ORF">GC250_11325</name>
</gene>
<proteinExistence type="predicted"/>
<dbReference type="AlphaFoldDB" id="A0A6A9QQH0"/>
<comment type="caution">
    <text evidence="1">The sequence shown here is derived from an EMBL/GenBank/DDBJ whole genome shotgun (WGS) entry which is preliminary data.</text>
</comment>
<organism evidence="1 2">
    <name type="scientific">Sulfuracidifex metallicus DSM 6482 = JCM 9184</name>
    <dbReference type="NCBI Taxonomy" id="523847"/>
    <lineage>
        <taxon>Archaea</taxon>
        <taxon>Thermoproteota</taxon>
        <taxon>Thermoprotei</taxon>
        <taxon>Sulfolobales</taxon>
        <taxon>Sulfolobaceae</taxon>
        <taxon>Sulfuracidifex</taxon>
    </lineage>
</organism>
<dbReference type="EMBL" id="WGGD01000005">
    <property type="protein sequence ID" value="MUN30008.1"/>
    <property type="molecule type" value="Genomic_DNA"/>
</dbReference>
<reference evidence="1 2" key="1">
    <citation type="submission" date="2019-10" db="EMBL/GenBank/DDBJ databases">
        <title>Sequencing and Assembly of Multiple Reported Metal-Biooxidizing Members of the Extremely Thermoacidophilic Archaeal Family Sulfolobaceae.</title>
        <authorList>
            <person name="Counts J.A."/>
            <person name="Kelly R.M."/>
        </authorList>
    </citation>
    <scope>NUCLEOTIDE SEQUENCE [LARGE SCALE GENOMIC DNA]</scope>
    <source>
        <strain evidence="1 2">DSM 6482</strain>
    </source>
</reference>